<dbReference type="Pfam" id="PF01161">
    <property type="entry name" value="PBP"/>
    <property type="match status" value="1"/>
</dbReference>
<sequence length="121" mass="12983">MSSITTIEQALSQVENDPSKVLGLKIGPHTTPNHPIDAPFPSLPILGPILHWIQPDIQVQQIASPSTSASSTLKMTAPFVANYIGPALPPGSAPHRYVFLLYEQPEGFMGEKYAPPGGKEL</sequence>
<dbReference type="OrthoDB" id="2506647at2759"/>
<evidence type="ECO:0008006" key="3">
    <source>
        <dbReference type="Google" id="ProtNLM"/>
    </source>
</evidence>
<dbReference type="SUPFAM" id="SSF49777">
    <property type="entry name" value="PEBP-like"/>
    <property type="match status" value="1"/>
</dbReference>
<dbReference type="STRING" id="573508.A0A1E3B5L0"/>
<evidence type="ECO:0000313" key="2">
    <source>
        <dbReference type="Proteomes" id="UP000094569"/>
    </source>
</evidence>
<keyword evidence="2" id="KW-1185">Reference proteome</keyword>
<dbReference type="Gene3D" id="3.90.280.10">
    <property type="entry name" value="PEBP-like"/>
    <property type="match status" value="1"/>
</dbReference>
<dbReference type="InterPro" id="IPR008914">
    <property type="entry name" value="PEBP"/>
</dbReference>
<dbReference type="AlphaFoldDB" id="A0A1E3B5L0"/>
<reference evidence="1 2" key="1">
    <citation type="journal article" date="2016" name="BMC Genomics">
        <title>Comparative genomic and transcriptomic analyses of the Fuzhuan brick tea-fermentation fungus Aspergillus cristatus.</title>
        <authorList>
            <person name="Ge Y."/>
            <person name="Wang Y."/>
            <person name="Liu Y."/>
            <person name="Tan Y."/>
            <person name="Ren X."/>
            <person name="Zhang X."/>
            <person name="Hyde K.D."/>
            <person name="Liu Y."/>
            <person name="Liu Z."/>
        </authorList>
    </citation>
    <scope>NUCLEOTIDE SEQUENCE [LARGE SCALE GENOMIC DNA]</scope>
    <source>
        <strain evidence="1 2">GZAAS20.1005</strain>
    </source>
</reference>
<name>A0A1E3B5L0_ASPCR</name>
<evidence type="ECO:0000313" key="1">
    <source>
        <dbReference type="EMBL" id="ODM16091.1"/>
    </source>
</evidence>
<dbReference type="Proteomes" id="UP000094569">
    <property type="component" value="Unassembled WGS sequence"/>
</dbReference>
<protein>
    <recommendedName>
        <fullName evidence="3">PEBP-like protein</fullName>
    </recommendedName>
</protein>
<proteinExistence type="predicted"/>
<gene>
    <name evidence="1" type="ORF">SI65_08525</name>
</gene>
<accession>A0A1E3B5L0</accession>
<organism evidence="1 2">
    <name type="scientific">Aspergillus cristatus</name>
    <name type="common">Chinese Fuzhuan brick tea-fermentation fungus</name>
    <name type="synonym">Eurotium cristatum</name>
    <dbReference type="NCBI Taxonomy" id="573508"/>
    <lineage>
        <taxon>Eukaryota</taxon>
        <taxon>Fungi</taxon>
        <taxon>Dikarya</taxon>
        <taxon>Ascomycota</taxon>
        <taxon>Pezizomycotina</taxon>
        <taxon>Eurotiomycetes</taxon>
        <taxon>Eurotiomycetidae</taxon>
        <taxon>Eurotiales</taxon>
        <taxon>Aspergillaceae</taxon>
        <taxon>Aspergillus</taxon>
        <taxon>Aspergillus subgen. Aspergillus</taxon>
    </lineage>
</organism>
<dbReference type="EMBL" id="JXNT01000013">
    <property type="protein sequence ID" value="ODM16091.1"/>
    <property type="molecule type" value="Genomic_DNA"/>
</dbReference>
<comment type="caution">
    <text evidence="1">The sequence shown here is derived from an EMBL/GenBank/DDBJ whole genome shotgun (WGS) entry which is preliminary data.</text>
</comment>
<dbReference type="InterPro" id="IPR036610">
    <property type="entry name" value="PEBP-like_sf"/>
</dbReference>
<dbReference type="VEuPathDB" id="FungiDB:SI65_08525"/>